<evidence type="ECO:0000256" key="10">
    <source>
        <dbReference type="ARBA" id="ARBA00062718"/>
    </source>
</evidence>
<feature type="transmembrane region" description="Helical" evidence="12">
    <location>
        <begin position="156"/>
        <end position="174"/>
    </location>
</feature>
<dbReference type="Pfam" id="PF00528">
    <property type="entry name" value="BPD_transp_1"/>
    <property type="match status" value="1"/>
</dbReference>
<evidence type="ECO:0000256" key="6">
    <source>
        <dbReference type="ARBA" id="ARBA00022970"/>
    </source>
</evidence>
<dbReference type="RefSeq" id="WP_072342572.1">
    <property type="nucleotide sequence ID" value="NZ_FPKU01000002.1"/>
</dbReference>
<dbReference type="GO" id="GO:0006865">
    <property type="term" value="P:amino acid transport"/>
    <property type="evidence" value="ECO:0007669"/>
    <property type="project" value="UniProtKB-KW"/>
</dbReference>
<feature type="transmembrane region" description="Helical" evidence="12">
    <location>
        <begin position="72"/>
        <end position="97"/>
    </location>
</feature>
<comment type="function">
    <text evidence="9">Part of the ABC transporter complex GltIJKL involved in glutamate and aspartate uptake. Probably responsible for the translocation of the substrate across the membrane.</text>
</comment>
<evidence type="ECO:0000256" key="7">
    <source>
        <dbReference type="ARBA" id="ARBA00022989"/>
    </source>
</evidence>
<dbReference type="InterPro" id="IPR000515">
    <property type="entry name" value="MetI-like"/>
</dbReference>
<evidence type="ECO:0000256" key="8">
    <source>
        <dbReference type="ARBA" id="ARBA00023136"/>
    </source>
</evidence>
<feature type="transmembrane region" description="Helical" evidence="12">
    <location>
        <begin position="32"/>
        <end position="52"/>
    </location>
</feature>
<dbReference type="Gene3D" id="1.10.3720.10">
    <property type="entry name" value="MetI-like"/>
    <property type="match status" value="1"/>
</dbReference>
<feature type="transmembrane region" description="Helical" evidence="12">
    <location>
        <begin position="109"/>
        <end position="136"/>
    </location>
</feature>
<keyword evidence="5 12" id="KW-0812">Transmembrane</keyword>
<name>A0A1K2HYK1_9HYPH</name>
<evidence type="ECO:0000256" key="3">
    <source>
        <dbReference type="ARBA" id="ARBA00022448"/>
    </source>
</evidence>
<evidence type="ECO:0000256" key="9">
    <source>
        <dbReference type="ARBA" id="ARBA00060298"/>
    </source>
</evidence>
<proteinExistence type="inferred from homology"/>
<evidence type="ECO:0000256" key="1">
    <source>
        <dbReference type="ARBA" id="ARBA00004429"/>
    </source>
</evidence>
<dbReference type="Proteomes" id="UP000183447">
    <property type="component" value="Unassembled WGS sequence"/>
</dbReference>
<evidence type="ECO:0000256" key="5">
    <source>
        <dbReference type="ARBA" id="ARBA00022692"/>
    </source>
</evidence>
<dbReference type="STRING" id="665118.SAMN02983003_2160"/>
<dbReference type="EMBL" id="FPKU01000002">
    <property type="protein sequence ID" value="SFZ84692.1"/>
    <property type="molecule type" value="Genomic_DNA"/>
</dbReference>
<dbReference type="PANTHER" id="PTHR30614:SF0">
    <property type="entry name" value="L-CYSTINE TRANSPORT SYSTEM PERMEASE PROTEIN TCYL"/>
    <property type="match status" value="1"/>
</dbReference>
<feature type="transmembrane region" description="Helical" evidence="12">
    <location>
        <begin position="257"/>
        <end position="278"/>
    </location>
</feature>
<feature type="domain" description="ABC transmembrane type-1" evidence="13">
    <location>
        <begin position="73"/>
        <end position="279"/>
    </location>
</feature>
<dbReference type="SUPFAM" id="SSF161098">
    <property type="entry name" value="MetI-like"/>
    <property type="match status" value="1"/>
</dbReference>
<evidence type="ECO:0000256" key="12">
    <source>
        <dbReference type="RuleBase" id="RU363032"/>
    </source>
</evidence>
<dbReference type="OrthoDB" id="9814902at2"/>
<dbReference type="PANTHER" id="PTHR30614">
    <property type="entry name" value="MEMBRANE COMPONENT OF AMINO ACID ABC TRANSPORTER"/>
    <property type="match status" value="1"/>
</dbReference>
<dbReference type="InterPro" id="IPR010065">
    <property type="entry name" value="AA_ABC_transptr_permease_3TM"/>
</dbReference>
<comment type="subunit">
    <text evidence="10">The complex is composed of two ATP-binding proteins (GltL), two transmembrane proteins (GltJ and GltK) and a solute-binding protein (GltI).</text>
</comment>
<keyword evidence="7 12" id="KW-1133">Transmembrane helix</keyword>
<dbReference type="FunFam" id="1.10.3720.10:FF:000006">
    <property type="entry name" value="Glutamate/aspartate ABC transporter, permease protein GltK"/>
    <property type="match status" value="1"/>
</dbReference>
<accession>A0A1K2HYK1</accession>
<organism evidence="14 15">
    <name type="scientific">Devosia enhydra</name>
    <dbReference type="NCBI Taxonomy" id="665118"/>
    <lineage>
        <taxon>Bacteria</taxon>
        <taxon>Pseudomonadati</taxon>
        <taxon>Pseudomonadota</taxon>
        <taxon>Alphaproteobacteria</taxon>
        <taxon>Hyphomicrobiales</taxon>
        <taxon>Devosiaceae</taxon>
        <taxon>Devosia</taxon>
    </lineage>
</organism>
<keyword evidence="3 12" id="KW-0813">Transport</keyword>
<dbReference type="AlphaFoldDB" id="A0A1K2HYK1"/>
<dbReference type="NCBIfam" id="TIGR01726">
    <property type="entry name" value="HEQRo_perm_3TM"/>
    <property type="match status" value="1"/>
</dbReference>
<evidence type="ECO:0000256" key="11">
    <source>
        <dbReference type="ARBA" id="ARBA00073645"/>
    </source>
</evidence>
<dbReference type="InterPro" id="IPR035906">
    <property type="entry name" value="MetI-like_sf"/>
</dbReference>
<evidence type="ECO:0000313" key="14">
    <source>
        <dbReference type="EMBL" id="SFZ84692.1"/>
    </source>
</evidence>
<protein>
    <recommendedName>
        <fullName evidence="11">Glutamate/aspartate import permease protein GltK</fullName>
    </recommendedName>
</protein>
<comment type="similarity">
    <text evidence="2">Belongs to the binding-protein-dependent transport system permease family. HisMQ subfamily.</text>
</comment>
<dbReference type="CDD" id="cd06261">
    <property type="entry name" value="TM_PBP2"/>
    <property type="match status" value="1"/>
</dbReference>
<dbReference type="InterPro" id="IPR043429">
    <property type="entry name" value="ArtM/GltK/GlnP/TcyL/YhdX-like"/>
</dbReference>
<gene>
    <name evidence="14" type="ORF">SAMN02983003_2160</name>
</gene>
<keyword evidence="8 12" id="KW-0472">Membrane</keyword>
<reference evidence="14 15" key="1">
    <citation type="submission" date="2016-11" db="EMBL/GenBank/DDBJ databases">
        <authorList>
            <person name="Jaros S."/>
            <person name="Januszkiewicz K."/>
            <person name="Wedrychowicz H."/>
        </authorList>
    </citation>
    <scope>NUCLEOTIDE SEQUENCE [LARGE SCALE GENOMIC DNA]</scope>
    <source>
        <strain evidence="14 15">ATCC 23634</strain>
    </source>
</reference>
<evidence type="ECO:0000256" key="2">
    <source>
        <dbReference type="ARBA" id="ARBA00010072"/>
    </source>
</evidence>
<evidence type="ECO:0000259" key="13">
    <source>
        <dbReference type="PROSITE" id="PS50928"/>
    </source>
</evidence>
<keyword evidence="6" id="KW-0029">Amino-acid transport</keyword>
<dbReference type="GO" id="GO:0022857">
    <property type="term" value="F:transmembrane transporter activity"/>
    <property type="evidence" value="ECO:0007669"/>
    <property type="project" value="InterPro"/>
</dbReference>
<dbReference type="GO" id="GO:0043190">
    <property type="term" value="C:ATP-binding cassette (ABC) transporter complex"/>
    <property type="evidence" value="ECO:0007669"/>
    <property type="project" value="InterPro"/>
</dbReference>
<evidence type="ECO:0000256" key="4">
    <source>
        <dbReference type="ARBA" id="ARBA00022475"/>
    </source>
</evidence>
<keyword evidence="4" id="KW-1003">Cell membrane</keyword>
<evidence type="ECO:0000313" key="15">
    <source>
        <dbReference type="Proteomes" id="UP000183447"/>
    </source>
</evidence>
<comment type="subcellular location">
    <subcellularLocation>
        <location evidence="1">Cell inner membrane</location>
        <topology evidence="1">Multi-pass membrane protein</topology>
    </subcellularLocation>
    <subcellularLocation>
        <location evidence="12">Cell membrane</location>
        <topology evidence="12">Multi-pass membrane protein</topology>
    </subcellularLocation>
</comment>
<dbReference type="PROSITE" id="PS50928">
    <property type="entry name" value="ABC_TM1"/>
    <property type="match status" value="1"/>
</dbReference>
<sequence length="305" mass="33381">MAIATDMGGAARRPLPADDASLAIRRDRIGRIVVGALVFGLLAWLVLAAAANPRFEWDVVARYFTAQAVMNGLMTTLYLTLVIFVFSLVIGTLLALARESAYRPFQILAWVYSWVFRSVPALVQLIFWFNLAYIIPSISLGLPFGPTLFEARVNDLISPFLAAVLGLGLGEAAYKSEIIRAGLMSVDKGQREAARAIGLTGPQTFFRIVIPQSMRFILPPLGNQTILNLKGTSLVSVIALSDLLHSVQSIYNRTLEVVPLLMVATLWYLIIVSIMSVIQIGIERHFSRGHGASRAIKAVEGRIEA</sequence>
<keyword evidence="15" id="KW-1185">Reference proteome</keyword>